<feature type="transmembrane region" description="Helical" evidence="8">
    <location>
        <begin position="286"/>
        <end position="306"/>
    </location>
</feature>
<evidence type="ECO:0000313" key="9">
    <source>
        <dbReference type="EMBL" id="MCU6726516.1"/>
    </source>
</evidence>
<dbReference type="RefSeq" id="WP_262655780.1">
    <property type="nucleotide sequence ID" value="NZ_JAOQKE010000027.1"/>
</dbReference>
<dbReference type="InterPro" id="IPR004776">
    <property type="entry name" value="Mem_transp_PIN-like"/>
</dbReference>
<sequence>MQLSFLLMKGILELFAIMIMGYLIVKLGILKGSDSKSFSVIIVYLATPCMIINAFQIDATPEVQKGLVLACIAAAAVHILYLAVTAVLRKPLHLNVIECTTMIYTNASILVIPLVQKLFGQEYVIYTSAFIMVQIILLWTHCKSLLCGEQKIDWKKIVGNINIISIIIGIILFALHIQLPDGAQNVLNRMSNLMGPLGMLLAGMVIADIPLKTVFTRKRNYLPTVSRLLIYPMLVLPLMKGIYLFSNLANAKNVLMIVYLASITPACAAVTSMAQLYDSDAAHSSSLYVLTTLLSVVTMPVMIYLFQIVI</sequence>
<evidence type="ECO:0000256" key="8">
    <source>
        <dbReference type="SAM" id="Phobius"/>
    </source>
</evidence>
<feature type="transmembrane region" description="Helical" evidence="8">
    <location>
        <begin position="100"/>
        <end position="119"/>
    </location>
</feature>
<gene>
    <name evidence="9" type="ORF">OCV47_14510</name>
</gene>
<dbReference type="EMBL" id="JAOQKE010000027">
    <property type="protein sequence ID" value="MCU6726516.1"/>
    <property type="molecule type" value="Genomic_DNA"/>
</dbReference>
<evidence type="ECO:0000256" key="2">
    <source>
        <dbReference type="ARBA" id="ARBA00010145"/>
    </source>
</evidence>
<keyword evidence="4" id="KW-1003">Cell membrane</keyword>
<feature type="transmembrane region" description="Helical" evidence="8">
    <location>
        <begin position="125"/>
        <end position="146"/>
    </location>
</feature>
<keyword evidence="6 8" id="KW-1133">Transmembrane helix</keyword>
<feature type="transmembrane region" description="Helical" evidence="8">
    <location>
        <begin position="6"/>
        <end position="25"/>
    </location>
</feature>
<evidence type="ECO:0000313" key="10">
    <source>
        <dbReference type="Proteomes" id="UP001652338"/>
    </source>
</evidence>
<accession>A0ABT2SQE1</accession>
<evidence type="ECO:0000256" key="1">
    <source>
        <dbReference type="ARBA" id="ARBA00004651"/>
    </source>
</evidence>
<keyword evidence="5 8" id="KW-0812">Transmembrane</keyword>
<evidence type="ECO:0000256" key="7">
    <source>
        <dbReference type="ARBA" id="ARBA00023136"/>
    </source>
</evidence>
<dbReference type="PANTHER" id="PTHR36838">
    <property type="entry name" value="AUXIN EFFLUX CARRIER FAMILY PROTEIN"/>
    <property type="match status" value="1"/>
</dbReference>
<reference evidence="9 10" key="1">
    <citation type="journal article" date="2021" name="ISME Commun">
        <title>Automated analysis of genomic sequences facilitates high-throughput and comprehensive description of bacteria.</title>
        <authorList>
            <person name="Hitch T.C.A."/>
        </authorList>
    </citation>
    <scope>NUCLEOTIDE SEQUENCE [LARGE SCALE GENOMIC DNA]</scope>
    <source>
        <strain evidence="9 10">Sanger_29</strain>
    </source>
</reference>
<protein>
    <submittedName>
        <fullName evidence="9">AEC family transporter</fullName>
    </submittedName>
</protein>
<dbReference type="InterPro" id="IPR038770">
    <property type="entry name" value="Na+/solute_symporter_sf"/>
</dbReference>
<feature type="transmembrane region" description="Helical" evidence="8">
    <location>
        <begin position="254"/>
        <end position="274"/>
    </location>
</feature>
<dbReference type="PANTHER" id="PTHR36838:SF1">
    <property type="entry name" value="SLR1864 PROTEIN"/>
    <property type="match status" value="1"/>
</dbReference>
<comment type="similarity">
    <text evidence="2">Belongs to the auxin efflux carrier (TC 2.A.69) family.</text>
</comment>
<dbReference type="Proteomes" id="UP001652338">
    <property type="component" value="Unassembled WGS sequence"/>
</dbReference>
<comment type="caution">
    <text evidence="9">The sequence shown here is derived from an EMBL/GenBank/DDBJ whole genome shotgun (WGS) entry which is preliminary data.</text>
</comment>
<evidence type="ECO:0000256" key="6">
    <source>
        <dbReference type="ARBA" id="ARBA00022989"/>
    </source>
</evidence>
<feature type="transmembrane region" description="Helical" evidence="8">
    <location>
        <begin position="197"/>
        <end position="216"/>
    </location>
</feature>
<evidence type="ECO:0000256" key="3">
    <source>
        <dbReference type="ARBA" id="ARBA00022448"/>
    </source>
</evidence>
<feature type="transmembrane region" description="Helical" evidence="8">
    <location>
        <begin position="67"/>
        <end position="88"/>
    </location>
</feature>
<evidence type="ECO:0000256" key="5">
    <source>
        <dbReference type="ARBA" id="ARBA00022692"/>
    </source>
</evidence>
<organism evidence="9 10">
    <name type="scientific">Muricoprocola aceti</name>
    <dbReference type="NCBI Taxonomy" id="2981772"/>
    <lineage>
        <taxon>Bacteria</taxon>
        <taxon>Bacillati</taxon>
        <taxon>Bacillota</taxon>
        <taxon>Clostridia</taxon>
        <taxon>Lachnospirales</taxon>
        <taxon>Lachnospiraceae</taxon>
        <taxon>Muricoprocola</taxon>
    </lineage>
</organism>
<comment type="subcellular location">
    <subcellularLocation>
        <location evidence="1">Cell membrane</location>
        <topology evidence="1">Multi-pass membrane protein</topology>
    </subcellularLocation>
</comment>
<dbReference type="Pfam" id="PF03547">
    <property type="entry name" value="Mem_trans"/>
    <property type="match status" value="2"/>
</dbReference>
<feature type="transmembrane region" description="Helical" evidence="8">
    <location>
        <begin position="158"/>
        <end position="177"/>
    </location>
</feature>
<name>A0ABT2SQE1_9FIRM</name>
<feature type="transmembrane region" description="Helical" evidence="8">
    <location>
        <begin position="37"/>
        <end position="55"/>
    </location>
</feature>
<proteinExistence type="inferred from homology"/>
<keyword evidence="3" id="KW-0813">Transport</keyword>
<keyword evidence="7 8" id="KW-0472">Membrane</keyword>
<keyword evidence="10" id="KW-1185">Reference proteome</keyword>
<evidence type="ECO:0000256" key="4">
    <source>
        <dbReference type="ARBA" id="ARBA00022475"/>
    </source>
</evidence>
<feature type="transmembrane region" description="Helical" evidence="8">
    <location>
        <begin position="228"/>
        <end position="248"/>
    </location>
</feature>
<dbReference type="Gene3D" id="1.20.1530.20">
    <property type="match status" value="1"/>
</dbReference>